<dbReference type="STRING" id="1162668.LFE_2206"/>
<dbReference type="UniPathway" id="UPA00214"/>
<dbReference type="PANTHER" id="PTHR42763:SF1">
    <property type="entry name" value="UDP-GLUCOSE--HEXOSE-1-PHOSPHATE URIDYLYLTRANSFERASE"/>
    <property type="match status" value="1"/>
</dbReference>
<reference evidence="13" key="2">
    <citation type="submission" date="2012-03" db="EMBL/GenBank/DDBJ databases">
        <title>The complete genome sequence of the pioneer microbe on fresh volcanic deposit, Leptospirillum ferrooxidans strain C2-3.</title>
        <authorList>
            <person name="Fujimura R."/>
            <person name="Sato Y."/>
            <person name="Nishizawa T."/>
            <person name="Nanba K."/>
            <person name="Oshima K."/>
            <person name="Hattori M."/>
            <person name="Kamijo T."/>
            <person name="Ohta H."/>
        </authorList>
    </citation>
    <scope>NUCLEOTIDE SEQUENCE [LARGE SCALE GENOMIC DNA]</scope>
    <source>
        <strain evidence="13">C2-3</strain>
    </source>
</reference>
<comment type="cofactor">
    <cofactor evidence="9">
        <name>Zn(2+)</name>
        <dbReference type="ChEBI" id="CHEBI:29105"/>
    </cofactor>
    <text evidence="9">Binds 1 zinc ion per subunit.</text>
</comment>
<dbReference type="InterPro" id="IPR005850">
    <property type="entry name" value="GalP_Utransf_C"/>
</dbReference>
<proteinExistence type="inferred from homology"/>
<dbReference type="Pfam" id="PF01087">
    <property type="entry name" value="GalP_UDP_transf"/>
    <property type="match status" value="1"/>
</dbReference>
<feature type="domain" description="Galactose-1-phosphate uridyl transferase C-terminal" evidence="11">
    <location>
        <begin position="189"/>
        <end position="297"/>
    </location>
</feature>
<evidence type="ECO:0000313" key="13">
    <source>
        <dbReference type="Proteomes" id="UP000007382"/>
    </source>
</evidence>
<dbReference type="Proteomes" id="UP000007382">
    <property type="component" value="Chromosome"/>
</dbReference>
<evidence type="ECO:0000256" key="4">
    <source>
        <dbReference type="ARBA" id="ARBA00022723"/>
    </source>
</evidence>
<dbReference type="InterPro" id="IPR036265">
    <property type="entry name" value="HIT-like_sf"/>
</dbReference>
<gene>
    <name evidence="12" type="ordered locus">LFE_2206</name>
</gene>
<accession>I0IRI0</accession>
<comment type="similarity">
    <text evidence="1">Belongs to the galactose-1-phosphate uridylyltransferase type 1 family.</text>
</comment>
<dbReference type="HOGENOM" id="CLU_029960_1_0_0"/>
<feature type="domain" description="Galactose-1-phosphate uridyl transferase N-terminal" evidence="10">
    <location>
        <begin position="3"/>
        <end position="175"/>
    </location>
</feature>
<dbReference type="NCBIfam" id="TIGR00209">
    <property type="entry name" value="galT_1"/>
    <property type="match status" value="1"/>
</dbReference>
<feature type="binding site" evidence="9">
    <location>
        <position position="39"/>
    </location>
    <ligand>
        <name>Zn(2+)</name>
        <dbReference type="ChEBI" id="CHEBI:29105"/>
    </ligand>
</feature>
<dbReference type="RefSeq" id="WP_014450362.1">
    <property type="nucleotide sequence ID" value="NC_017094.1"/>
</dbReference>
<dbReference type="Pfam" id="PF02744">
    <property type="entry name" value="GalP_UDP_tr_C"/>
    <property type="match status" value="1"/>
</dbReference>
<feature type="active site" description="Tele-UMP-histidine intermediate" evidence="8">
    <location>
        <position position="165"/>
    </location>
</feature>
<protein>
    <recommendedName>
        <fullName evidence="7">Galactose-1-phosphate uridylyltransferase</fullName>
        <ecNumber evidence="7">2.7.7.12</ecNumber>
    </recommendedName>
</protein>
<name>I0IRI0_LEPFC</name>
<dbReference type="PIRSF" id="PIRSF000808">
    <property type="entry name" value="GalT"/>
    <property type="match status" value="1"/>
</dbReference>
<dbReference type="PATRIC" id="fig|1162668.3.peg.2611"/>
<dbReference type="EMBL" id="AP012342">
    <property type="protein sequence ID" value="BAM07879.1"/>
    <property type="molecule type" value="Genomic_DNA"/>
</dbReference>
<dbReference type="OrthoDB" id="9769064at2"/>
<evidence type="ECO:0000256" key="3">
    <source>
        <dbReference type="ARBA" id="ARBA00022695"/>
    </source>
</evidence>
<feature type="binding site" evidence="9">
    <location>
        <position position="112"/>
    </location>
    <ligand>
        <name>Zn(2+)</name>
        <dbReference type="ChEBI" id="CHEBI:29105"/>
    </ligand>
</feature>
<evidence type="ECO:0000256" key="8">
    <source>
        <dbReference type="PIRSR" id="PIRSR000808-1"/>
    </source>
</evidence>
<dbReference type="InterPro" id="IPR001937">
    <property type="entry name" value="GalP_UDPtransf1"/>
</dbReference>
<dbReference type="PANTHER" id="PTHR42763">
    <property type="entry name" value="ADP-GLUCOSE PHOSPHORYLASE"/>
    <property type="match status" value="1"/>
</dbReference>
<dbReference type="KEGG" id="lfc:LFE_2206"/>
<dbReference type="GO" id="GO:0008270">
    <property type="term" value="F:zinc ion binding"/>
    <property type="evidence" value="ECO:0007669"/>
    <property type="project" value="InterPro"/>
</dbReference>
<evidence type="ECO:0000313" key="12">
    <source>
        <dbReference type="EMBL" id="BAM07879.1"/>
    </source>
</evidence>
<dbReference type="Gene3D" id="3.30.428.10">
    <property type="entry name" value="HIT-like"/>
    <property type="match status" value="2"/>
</dbReference>
<keyword evidence="3 12" id="KW-0548">Nucleotidyltransferase</keyword>
<dbReference type="GO" id="GO:0006012">
    <property type="term" value="P:galactose metabolic process"/>
    <property type="evidence" value="ECO:0007669"/>
    <property type="project" value="UniProtKB-UniRule"/>
</dbReference>
<evidence type="ECO:0000256" key="6">
    <source>
        <dbReference type="ARBA" id="ARBA00023277"/>
    </source>
</evidence>
<keyword evidence="2 12" id="KW-0808">Transferase</keyword>
<dbReference type="eggNOG" id="COG1085">
    <property type="taxonomic scope" value="Bacteria"/>
</dbReference>
<evidence type="ECO:0000256" key="9">
    <source>
        <dbReference type="PIRSR" id="PIRSR000808-3"/>
    </source>
</evidence>
<keyword evidence="6" id="KW-0119">Carbohydrate metabolism</keyword>
<evidence type="ECO:0000259" key="10">
    <source>
        <dbReference type="Pfam" id="PF01087"/>
    </source>
</evidence>
<dbReference type="AlphaFoldDB" id="I0IRI0"/>
<evidence type="ECO:0000256" key="7">
    <source>
        <dbReference type="NCBIfam" id="TIGR00209"/>
    </source>
</evidence>
<dbReference type="SUPFAM" id="SSF54197">
    <property type="entry name" value="HIT-like"/>
    <property type="match status" value="2"/>
</dbReference>
<keyword evidence="4 9" id="KW-0479">Metal-binding</keyword>
<evidence type="ECO:0000259" key="11">
    <source>
        <dbReference type="Pfam" id="PF02744"/>
    </source>
</evidence>
<evidence type="ECO:0000256" key="2">
    <source>
        <dbReference type="ARBA" id="ARBA00022679"/>
    </source>
</evidence>
<dbReference type="InterPro" id="IPR053177">
    <property type="entry name" value="ADP-glucose_phosphorylase"/>
</dbReference>
<evidence type="ECO:0000256" key="1">
    <source>
        <dbReference type="ARBA" id="ARBA00010951"/>
    </source>
</evidence>
<reference evidence="12 13" key="1">
    <citation type="journal article" date="2012" name="J. Bacteriol.">
        <title>Complete Genome Sequence of Leptospirillum ferrooxidans Strain C2-3, Isolated from a Fresh Volcanic Ash Deposit on the Island of Miyake, Japan.</title>
        <authorList>
            <person name="Fujimura R."/>
            <person name="Sato Y."/>
            <person name="Nishizawa T."/>
            <person name="Oshima K."/>
            <person name="Kim S.-W."/>
            <person name="Hattori M."/>
            <person name="Kamijo T."/>
            <person name="Ohta H."/>
        </authorList>
    </citation>
    <scope>NUCLEOTIDE SEQUENCE [LARGE SCALE GENOMIC DNA]</scope>
    <source>
        <strain evidence="12 13">C2-3</strain>
    </source>
</reference>
<feature type="binding site" evidence="9">
    <location>
        <position position="42"/>
    </location>
    <ligand>
        <name>Zn(2+)</name>
        <dbReference type="ChEBI" id="CHEBI:29105"/>
    </ligand>
</feature>
<keyword evidence="13" id="KW-1185">Reference proteome</keyword>
<evidence type="ECO:0000256" key="5">
    <source>
        <dbReference type="ARBA" id="ARBA00022833"/>
    </source>
</evidence>
<keyword evidence="5 9" id="KW-0862">Zinc</keyword>
<dbReference type="GO" id="GO:0008108">
    <property type="term" value="F:UDP-glucose:hexose-1-phosphate uridylyltransferase activity"/>
    <property type="evidence" value="ECO:0007669"/>
    <property type="project" value="UniProtKB-UniRule"/>
</dbReference>
<organism evidence="12 13">
    <name type="scientific">Leptospirillum ferrooxidans (strain C2-3)</name>
    <dbReference type="NCBI Taxonomy" id="1162668"/>
    <lineage>
        <taxon>Bacteria</taxon>
        <taxon>Pseudomonadati</taxon>
        <taxon>Nitrospirota</taxon>
        <taxon>Nitrospiria</taxon>
        <taxon>Nitrospirales</taxon>
        <taxon>Nitrospiraceae</taxon>
        <taxon>Leptospirillum</taxon>
    </lineage>
</organism>
<feature type="binding site" evidence="9">
    <location>
        <position position="163"/>
    </location>
    <ligand>
        <name>Zn(2+)</name>
        <dbReference type="ChEBI" id="CHEBI:29105"/>
    </ligand>
</feature>
<sequence>MPELRKDPIIGRWVIIATSRGLRPKDYQAEKVRYLYQSCPLCPGQEEKTPPEVLAYRQSGSLPNTPGWTLRVVPNKFPALEVEGTLDREGVGLYDRMNGIGAHEVVIETPEHKKALSKFTEKEFENLLWAYRDRILDLRKDTRFRYIMIFKNYGEAAGASLEHSHSQLIALPIIPTAVVEELVGAKSHYEEKERCIFCDIIRQELSDGSRIVQENQEFLAITPFAPKFPFEVWILPKKHASSFDQGQKSQYEALSRIFLDVLRRLNVALKDPPYNFILHSSPLQERAEDYYHWHFEIMPTLTRVAGFEWGTGFYINPTPPEDAARFLREIDLTIESEEIP</sequence>
<dbReference type="InterPro" id="IPR005849">
    <property type="entry name" value="GalP_Utransf_N"/>
</dbReference>
<dbReference type="EC" id="2.7.7.12" evidence="7"/>